<dbReference type="SUPFAM" id="SSF144083">
    <property type="entry name" value="Magnesium transport protein CorA, transmembrane region"/>
    <property type="match status" value="1"/>
</dbReference>
<proteinExistence type="inferred from homology"/>
<dbReference type="AlphaFoldDB" id="A0A6G1FYC1"/>
<dbReference type="OrthoDB" id="29879at2759"/>
<feature type="compositionally biased region" description="Basic and acidic residues" evidence="6">
    <location>
        <begin position="664"/>
        <end position="674"/>
    </location>
</feature>
<evidence type="ECO:0000313" key="8">
    <source>
        <dbReference type="EMBL" id="KAF1810774.1"/>
    </source>
</evidence>
<evidence type="ECO:0000313" key="9">
    <source>
        <dbReference type="Proteomes" id="UP000504638"/>
    </source>
</evidence>
<reference evidence="10" key="3">
    <citation type="submission" date="2025-04" db="UniProtKB">
        <authorList>
            <consortium name="RefSeq"/>
        </authorList>
    </citation>
    <scope>IDENTIFICATION</scope>
    <source>
        <strain evidence="10">CBS 781.70</strain>
    </source>
</reference>
<comment type="subcellular location">
    <subcellularLocation>
        <location evidence="1">Membrane</location>
        <topology evidence="1">Multi-pass membrane protein</topology>
    </subcellularLocation>
</comment>
<feature type="compositionally biased region" description="Gly residues" evidence="6">
    <location>
        <begin position="134"/>
        <end position="144"/>
    </location>
</feature>
<feature type="compositionally biased region" description="Polar residues" evidence="6">
    <location>
        <begin position="443"/>
        <end position="453"/>
    </location>
</feature>
<dbReference type="Pfam" id="PF01544">
    <property type="entry name" value="CorA"/>
    <property type="match status" value="2"/>
</dbReference>
<feature type="compositionally biased region" description="Polar residues" evidence="6">
    <location>
        <begin position="675"/>
        <end position="686"/>
    </location>
</feature>
<keyword evidence="4 7" id="KW-1133">Transmembrane helix</keyword>
<dbReference type="RefSeq" id="XP_033532405.1">
    <property type="nucleotide sequence ID" value="XM_033682586.1"/>
</dbReference>
<comment type="similarity">
    <text evidence="2">Belongs to the CorA metal ion transporter (MIT) (TC 1.A.35) family.</text>
</comment>
<dbReference type="FunFam" id="1.20.58.340:FF:000014">
    <property type="entry name" value="CorA family metal ion transporter"/>
    <property type="match status" value="1"/>
</dbReference>
<dbReference type="PANTHER" id="PTHR21535">
    <property type="entry name" value="MAGNESIUM AND COBALT TRANSPORT PROTEIN/MITOCHONDRIAL IMPORT INNER MEMBRANE TRANSLOCASE SUBUNIT TIM8"/>
    <property type="match status" value="1"/>
</dbReference>
<feature type="region of interest" description="Disordered" evidence="6">
    <location>
        <begin position="1"/>
        <end position="196"/>
    </location>
</feature>
<sequence>MEPSSSTAQPSRTQSSQSRGGQSKKRKKKRKNRRESFANPVAEPSNATDTEHERMMEARTAAARDSFYRLSQNGGQSNTSLDMMDHSASRTSKGRSKSKLDKVHPLSSGSEREDRAHDTSPLLKSPTRQSGFGTTTGFGYGGTGSTSSLTRLPGRGRPSSRNSPAPVERRQSMYNSIIDAPDYDVNNPPSVPASPEIVPQQLNDEYFPSVDMDAHIPVHSPSRSRDPFIDLESAFGRAESIGTTPSWDQIKRRMTKAPEEDVCFPHDILSDIGEEPSRLMSETSVSPVDVARKRKRKVWPKLDILDQWSEQEKEEWSLGNLRARSMVEPTMVDGRYRPRKQVWHRPMEDAPFRFTYFNPEFSKTIHSQTLSGLTHAESVTFKSLFLPDPPELESDSSDDDDPQGVSAHGDATPRRQYSPSPFEHSRNGHLLSPKFGNGKEKSQQPSETNTGRTTPVPHPLQPSPPHEKRYGPRPTFWLDVLSPTVTEMRVLQRAFDLHPLTVEDILEQEEREKVELFGHYYFCNYRSFEQDTTSDEYMDPVNIYWVVFRDGLISFRWSPTPHPANVRRRIRQLSDYMVVSADWISYAIIDDITDAYAPLVQVIEEEVDEIDDRILGEIALSTMTKEKRLNSRMPPPPRRSLVQRLVPPFLRHDCTMKDGYGPVDEARKPDEKSENTALAPQESSSDMLRRVGECRKKVMSLYRLLGNKADVIRGFAKRCNEHWAVAPRNEIGMYLGDIQDHIVTMTGNLSHYENLLSRAHSNYLAQISIRMTDRAESTNNVLNKLTVLGTIVLPMNVVTGMWGMNVMVPGQEIENLYWFWSITSFLLMFGLFAFFLARKTYGVV</sequence>
<dbReference type="EMBL" id="ML975164">
    <property type="protein sequence ID" value="KAF1810774.1"/>
    <property type="molecule type" value="Genomic_DNA"/>
</dbReference>
<evidence type="ECO:0000256" key="3">
    <source>
        <dbReference type="ARBA" id="ARBA00022692"/>
    </source>
</evidence>
<dbReference type="FunFam" id="1.20.58.340:FF:000008">
    <property type="entry name" value="CorA family metal ion transporter"/>
    <property type="match status" value="1"/>
</dbReference>
<dbReference type="GO" id="GO:0010961">
    <property type="term" value="P:intracellular magnesium ion homeostasis"/>
    <property type="evidence" value="ECO:0007669"/>
    <property type="project" value="TreeGrafter"/>
</dbReference>
<feature type="compositionally biased region" description="Basic and acidic residues" evidence="6">
    <location>
        <begin position="98"/>
        <end position="118"/>
    </location>
</feature>
<keyword evidence="5 7" id="KW-0472">Membrane</keyword>
<keyword evidence="9" id="KW-1185">Reference proteome</keyword>
<gene>
    <name evidence="8 10" type="ORF">P152DRAFT_508437</name>
</gene>
<feature type="region of interest" description="Disordered" evidence="6">
    <location>
        <begin position="657"/>
        <end position="686"/>
    </location>
</feature>
<evidence type="ECO:0000256" key="1">
    <source>
        <dbReference type="ARBA" id="ARBA00004141"/>
    </source>
</evidence>
<evidence type="ECO:0000313" key="10">
    <source>
        <dbReference type="RefSeq" id="XP_033532405.1"/>
    </source>
</evidence>
<dbReference type="InterPro" id="IPR045861">
    <property type="entry name" value="CorA_cytoplasmic_dom"/>
</dbReference>
<dbReference type="GO" id="GO:0015095">
    <property type="term" value="F:magnesium ion transmembrane transporter activity"/>
    <property type="evidence" value="ECO:0007669"/>
    <property type="project" value="InterPro"/>
</dbReference>
<feature type="compositionally biased region" description="Basic residues" evidence="6">
    <location>
        <begin position="22"/>
        <end position="33"/>
    </location>
</feature>
<evidence type="ECO:0000256" key="2">
    <source>
        <dbReference type="ARBA" id="ARBA00009765"/>
    </source>
</evidence>
<dbReference type="Gene3D" id="3.30.460.20">
    <property type="entry name" value="CorA soluble domain-like"/>
    <property type="match status" value="1"/>
</dbReference>
<feature type="compositionally biased region" description="Polar residues" evidence="6">
    <location>
        <begin position="69"/>
        <end position="81"/>
    </location>
</feature>
<evidence type="ECO:0000256" key="7">
    <source>
        <dbReference type="SAM" id="Phobius"/>
    </source>
</evidence>
<dbReference type="GO" id="GO:0000329">
    <property type="term" value="C:fungal-type vacuole membrane"/>
    <property type="evidence" value="ECO:0007669"/>
    <property type="project" value="TreeGrafter"/>
</dbReference>
<feature type="compositionally biased region" description="Acidic residues" evidence="6">
    <location>
        <begin position="390"/>
        <end position="402"/>
    </location>
</feature>
<evidence type="ECO:0000256" key="5">
    <source>
        <dbReference type="ARBA" id="ARBA00023136"/>
    </source>
</evidence>
<feature type="transmembrane region" description="Helical" evidence="7">
    <location>
        <begin position="816"/>
        <end position="837"/>
    </location>
</feature>
<reference evidence="8 10" key="1">
    <citation type="submission" date="2020-01" db="EMBL/GenBank/DDBJ databases">
        <authorList>
            <consortium name="DOE Joint Genome Institute"/>
            <person name="Haridas S."/>
            <person name="Albert R."/>
            <person name="Binder M."/>
            <person name="Bloem J."/>
            <person name="Labutti K."/>
            <person name="Salamov A."/>
            <person name="Andreopoulos B."/>
            <person name="Baker S.E."/>
            <person name="Barry K."/>
            <person name="Bills G."/>
            <person name="Bluhm B.H."/>
            <person name="Cannon C."/>
            <person name="Castanera R."/>
            <person name="Culley D.E."/>
            <person name="Daum C."/>
            <person name="Ezra D."/>
            <person name="Gonzalez J.B."/>
            <person name="Henrissat B."/>
            <person name="Kuo A."/>
            <person name="Liang C."/>
            <person name="Lipzen A."/>
            <person name="Lutzoni F."/>
            <person name="Magnuson J."/>
            <person name="Mondo S."/>
            <person name="Nolan M."/>
            <person name="Ohm R."/>
            <person name="Pangilinan J."/>
            <person name="Park H.-J."/>
            <person name="Ramirez L."/>
            <person name="Alfaro M."/>
            <person name="Sun H."/>
            <person name="Tritt A."/>
            <person name="Yoshinaga Y."/>
            <person name="Zwiers L.-H."/>
            <person name="Turgeon B.G."/>
            <person name="Goodwin S.B."/>
            <person name="Spatafora J.W."/>
            <person name="Crous P.W."/>
            <person name="Grigoriev I.V."/>
        </authorList>
    </citation>
    <scope>NUCLEOTIDE SEQUENCE</scope>
    <source>
        <strain evidence="8 10">CBS 781.70</strain>
    </source>
</reference>
<protein>
    <submittedName>
        <fullName evidence="8 10">Cora-domain-containing protein</fullName>
    </submittedName>
</protein>
<dbReference type="SUPFAM" id="SSF143865">
    <property type="entry name" value="CorA soluble domain-like"/>
    <property type="match status" value="1"/>
</dbReference>
<accession>A0A6G1FYC1</accession>
<feature type="compositionally biased region" description="Low complexity" evidence="6">
    <location>
        <begin position="1"/>
        <end position="21"/>
    </location>
</feature>
<dbReference type="InterPro" id="IPR002523">
    <property type="entry name" value="MgTranspt_CorA/ZnTranspt_ZntB"/>
</dbReference>
<feature type="transmembrane region" description="Helical" evidence="7">
    <location>
        <begin position="785"/>
        <end position="804"/>
    </location>
</feature>
<dbReference type="PANTHER" id="PTHR21535:SF51">
    <property type="entry name" value="MANGANESE RESISTANCE PROTEIN MNR2"/>
    <property type="match status" value="1"/>
</dbReference>
<organism evidence="8">
    <name type="scientific">Eremomyces bilateralis CBS 781.70</name>
    <dbReference type="NCBI Taxonomy" id="1392243"/>
    <lineage>
        <taxon>Eukaryota</taxon>
        <taxon>Fungi</taxon>
        <taxon>Dikarya</taxon>
        <taxon>Ascomycota</taxon>
        <taxon>Pezizomycotina</taxon>
        <taxon>Dothideomycetes</taxon>
        <taxon>Dothideomycetes incertae sedis</taxon>
        <taxon>Eremomycetales</taxon>
        <taxon>Eremomycetaceae</taxon>
        <taxon>Eremomyces</taxon>
    </lineage>
</organism>
<name>A0A6G1FYC1_9PEZI</name>
<evidence type="ECO:0000256" key="6">
    <source>
        <dbReference type="SAM" id="MobiDB-lite"/>
    </source>
</evidence>
<feature type="region of interest" description="Disordered" evidence="6">
    <location>
        <begin position="385"/>
        <end position="472"/>
    </location>
</feature>
<dbReference type="Gene3D" id="1.20.58.340">
    <property type="entry name" value="Magnesium transport protein CorA, transmembrane region"/>
    <property type="match status" value="2"/>
</dbReference>
<dbReference type="InterPro" id="IPR045863">
    <property type="entry name" value="CorA_TM1_TM2"/>
</dbReference>
<dbReference type="InterPro" id="IPR044089">
    <property type="entry name" value="Alr1-like"/>
</dbReference>
<dbReference type="GeneID" id="54423156"/>
<dbReference type="Proteomes" id="UP000504638">
    <property type="component" value="Unplaced"/>
</dbReference>
<keyword evidence="3 7" id="KW-0812">Transmembrane</keyword>
<dbReference type="CDD" id="cd12829">
    <property type="entry name" value="Alr1p-like"/>
    <property type="match status" value="1"/>
</dbReference>
<evidence type="ECO:0000256" key="4">
    <source>
        <dbReference type="ARBA" id="ARBA00022989"/>
    </source>
</evidence>
<reference evidence="10" key="2">
    <citation type="submission" date="2020-04" db="EMBL/GenBank/DDBJ databases">
        <authorList>
            <consortium name="NCBI Genome Project"/>
        </authorList>
    </citation>
    <scope>NUCLEOTIDE SEQUENCE</scope>
    <source>
        <strain evidence="10">CBS 781.70</strain>
    </source>
</reference>